<name>A0AC34FK64_9BILA</name>
<dbReference type="WBParaSite" id="ES5_v2.g17405.t1">
    <property type="protein sequence ID" value="ES5_v2.g17405.t1"/>
    <property type="gene ID" value="ES5_v2.g17405"/>
</dbReference>
<dbReference type="Proteomes" id="UP000887579">
    <property type="component" value="Unplaced"/>
</dbReference>
<accession>A0AC34FK64</accession>
<proteinExistence type="predicted"/>
<evidence type="ECO:0000313" key="1">
    <source>
        <dbReference type="Proteomes" id="UP000887579"/>
    </source>
</evidence>
<sequence length="275" mass="29631">MKTGQDKEDHGQEDDEDPFNDGFVGAEPASLSSYFPNATPIRGSPTSTPRFGRLSHLPRRKQWMPDASDSFADTLKDYSDNTLRDPKNDPSYIKVKLQDPFRPTFCDETSDVNKEDSNESSEKEEDEEEKEKEEDEEEESCEIDSNEEDEKEKTRSNQSSGKERLSKFTGRGGGARGGGGRGFSAGRSTSIKSGTKSVASPKVAPAAAAKSQGSNSLSQGSKPIGNIGGTKRISDNTGTGGGSSVGGIYPIPIGGGGIYNNRHRNLTKPNENQIN</sequence>
<reference evidence="2" key="1">
    <citation type="submission" date="2022-11" db="UniProtKB">
        <authorList>
            <consortium name="WormBaseParasite"/>
        </authorList>
    </citation>
    <scope>IDENTIFICATION</scope>
</reference>
<protein>
    <submittedName>
        <fullName evidence="2">Uncharacterized protein</fullName>
    </submittedName>
</protein>
<organism evidence="1 2">
    <name type="scientific">Panagrolaimus sp. ES5</name>
    <dbReference type="NCBI Taxonomy" id="591445"/>
    <lineage>
        <taxon>Eukaryota</taxon>
        <taxon>Metazoa</taxon>
        <taxon>Ecdysozoa</taxon>
        <taxon>Nematoda</taxon>
        <taxon>Chromadorea</taxon>
        <taxon>Rhabditida</taxon>
        <taxon>Tylenchina</taxon>
        <taxon>Panagrolaimomorpha</taxon>
        <taxon>Panagrolaimoidea</taxon>
        <taxon>Panagrolaimidae</taxon>
        <taxon>Panagrolaimus</taxon>
    </lineage>
</organism>
<evidence type="ECO:0000313" key="2">
    <source>
        <dbReference type="WBParaSite" id="ES5_v2.g17405.t1"/>
    </source>
</evidence>